<reference evidence="3" key="1">
    <citation type="submission" date="2020-03" db="EMBL/GenBank/DDBJ databases">
        <title>The deep terrestrial virosphere.</title>
        <authorList>
            <person name="Holmfeldt K."/>
            <person name="Nilsson E."/>
            <person name="Simone D."/>
            <person name="Lopez-Fernandez M."/>
            <person name="Wu X."/>
            <person name="de Brujin I."/>
            <person name="Lundin D."/>
            <person name="Andersson A."/>
            <person name="Bertilsson S."/>
            <person name="Dopson M."/>
        </authorList>
    </citation>
    <scope>NUCLEOTIDE SEQUENCE</scope>
    <source>
        <strain evidence="3">MM415B02897</strain>
    </source>
</reference>
<evidence type="ECO:0000313" key="3">
    <source>
        <dbReference type="EMBL" id="QJA87764.1"/>
    </source>
</evidence>
<keyword evidence="2" id="KW-1133">Transmembrane helix</keyword>
<accession>A0A6M3L2G4</accession>
<keyword evidence="2" id="KW-0812">Transmembrane</keyword>
<gene>
    <name evidence="3" type="ORF">MM415B02897_0003</name>
</gene>
<proteinExistence type="predicted"/>
<feature type="region of interest" description="Disordered" evidence="1">
    <location>
        <begin position="61"/>
        <end position="87"/>
    </location>
</feature>
<evidence type="ECO:0000256" key="2">
    <source>
        <dbReference type="SAM" id="Phobius"/>
    </source>
</evidence>
<dbReference type="AlphaFoldDB" id="A0A6M3L2G4"/>
<name>A0A6M3L2G4_9ZZZZ</name>
<evidence type="ECO:0000256" key="1">
    <source>
        <dbReference type="SAM" id="MobiDB-lite"/>
    </source>
</evidence>
<dbReference type="EMBL" id="MT142731">
    <property type="protein sequence ID" value="QJA87764.1"/>
    <property type="molecule type" value="Genomic_DNA"/>
</dbReference>
<keyword evidence="2" id="KW-0472">Membrane</keyword>
<feature type="compositionally biased region" description="Low complexity" evidence="1">
    <location>
        <begin position="66"/>
        <end position="79"/>
    </location>
</feature>
<organism evidence="3">
    <name type="scientific">viral metagenome</name>
    <dbReference type="NCBI Taxonomy" id="1070528"/>
    <lineage>
        <taxon>unclassified sequences</taxon>
        <taxon>metagenomes</taxon>
        <taxon>organismal metagenomes</taxon>
    </lineage>
</organism>
<sequence length="87" mass="9865">MKITWGLFFIGFAFGGGLGLFLHILWRVKQTSKESKTTVRDILAKQEVKREGIKQWVENENKKTDNLSSSSLADSANALLRRRRGGK</sequence>
<feature type="transmembrane region" description="Helical" evidence="2">
    <location>
        <begin position="6"/>
        <end position="26"/>
    </location>
</feature>
<protein>
    <submittedName>
        <fullName evidence="3">Uncharacterized protein</fullName>
    </submittedName>
</protein>